<dbReference type="CDD" id="cd20292">
    <property type="entry name" value="cupin_QdtA-like"/>
    <property type="match status" value="1"/>
</dbReference>
<dbReference type="AlphaFoldDB" id="A0A964W381"/>
<evidence type="ECO:0000313" key="3">
    <source>
        <dbReference type="Proteomes" id="UP000656077"/>
    </source>
</evidence>
<dbReference type="Gene3D" id="2.60.120.10">
    <property type="entry name" value="Jelly Rolls"/>
    <property type="match status" value="1"/>
</dbReference>
<dbReference type="Pfam" id="PF05523">
    <property type="entry name" value="FdtA"/>
    <property type="match status" value="1"/>
</dbReference>
<comment type="caution">
    <text evidence="2">The sequence shown here is derived from an EMBL/GenBank/DDBJ whole genome shotgun (WGS) entry which is preliminary data.</text>
</comment>
<dbReference type="EMBL" id="WSRQ01000025">
    <property type="protein sequence ID" value="MVX65095.1"/>
    <property type="molecule type" value="Genomic_DNA"/>
</dbReference>
<gene>
    <name evidence="2" type="ORF">GKZ28_15500</name>
</gene>
<protein>
    <submittedName>
        <fullName evidence="2">WxcM-like domain-containing protein</fullName>
    </submittedName>
</protein>
<reference evidence="2" key="1">
    <citation type="submission" date="2019-12" db="EMBL/GenBank/DDBJ databases">
        <title>Microbes associate with the intestines of laboratory mice.</title>
        <authorList>
            <person name="Navarre W."/>
            <person name="Wong E."/>
        </authorList>
    </citation>
    <scope>NUCLEOTIDE SEQUENCE</scope>
    <source>
        <strain evidence="2">NM79_F5</strain>
    </source>
</reference>
<name>A0A964W381_9CLOT</name>
<dbReference type="InterPro" id="IPR011051">
    <property type="entry name" value="RmlC_Cupin_sf"/>
</dbReference>
<dbReference type="RefSeq" id="WP_160359899.1">
    <property type="nucleotide sequence ID" value="NZ_WSRQ01000025.1"/>
</dbReference>
<sequence>MYNCSLFKFVNINNKYGDLTPIEEMIDVPFNIKRIYYISKVPKELSRGSHAHRKIHQVLICINGSVRVKVKNPNEESDFLLKDSTIGLYLAPYTWSEMYDFTEDTILLVLASDYYDESEYIRNFDIYIEEAKNRYQ</sequence>
<dbReference type="SUPFAM" id="SSF51182">
    <property type="entry name" value="RmlC-like cupins"/>
    <property type="match status" value="1"/>
</dbReference>
<feature type="domain" description="Sugar 3,4-ketoisomerase QdtA cupin" evidence="1">
    <location>
        <begin position="3"/>
        <end position="131"/>
    </location>
</feature>
<evidence type="ECO:0000259" key="1">
    <source>
        <dbReference type="Pfam" id="PF05523"/>
    </source>
</evidence>
<dbReference type="InterPro" id="IPR014710">
    <property type="entry name" value="RmlC-like_jellyroll"/>
</dbReference>
<organism evidence="2 3">
    <name type="scientific">Clostridium chromiireducens</name>
    <dbReference type="NCBI Taxonomy" id="225345"/>
    <lineage>
        <taxon>Bacteria</taxon>
        <taxon>Bacillati</taxon>
        <taxon>Bacillota</taxon>
        <taxon>Clostridia</taxon>
        <taxon>Eubacteriales</taxon>
        <taxon>Clostridiaceae</taxon>
        <taxon>Clostridium</taxon>
    </lineage>
</organism>
<proteinExistence type="predicted"/>
<evidence type="ECO:0000313" key="2">
    <source>
        <dbReference type="EMBL" id="MVX65095.1"/>
    </source>
</evidence>
<accession>A0A964W381</accession>
<dbReference type="InterPro" id="IPR008894">
    <property type="entry name" value="QdtA_cupin_dom"/>
</dbReference>
<dbReference type="Proteomes" id="UP000656077">
    <property type="component" value="Unassembled WGS sequence"/>
</dbReference>